<feature type="compositionally biased region" description="Polar residues" evidence="1">
    <location>
        <begin position="1"/>
        <end position="12"/>
    </location>
</feature>
<dbReference type="EMBL" id="ML986598">
    <property type="protein sequence ID" value="KAF2266481.1"/>
    <property type="molecule type" value="Genomic_DNA"/>
</dbReference>
<evidence type="ECO:0000313" key="3">
    <source>
        <dbReference type="Proteomes" id="UP000800093"/>
    </source>
</evidence>
<proteinExistence type="predicted"/>
<organism evidence="2 3">
    <name type="scientific">Lojkania enalia</name>
    <dbReference type="NCBI Taxonomy" id="147567"/>
    <lineage>
        <taxon>Eukaryota</taxon>
        <taxon>Fungi</taxon>
        <taxon>Dikarya</taxon>
        <taxon>Ascomycota</taxon>
        <taxon>Pezizomycotina</taxon>
        <taxon>Dothideomycetes</taxon>
        <taxon>Pleosporomycetidae</taxon>
        <taxon>Pleosporales</taxon>
        <taxon>Pleosporales incertae sedis</taxon>
        <taxon>Lojkania</taxon>
    </lineage>
</organism>
<reference evidence="3" key="1">
    <citation type="journal article" date="2020" name="Stud. Mycol.">
        <title>101 Dothideomycetes genomes: A test case for predicting lifestyles and emergence of pathogens.</title>
        <authorList>
            <person name="Haridas S."/>
            <person name="Albert R."/>
            <person name="Binder M."/>
            <person name="Bloem J."/>
            <person name="LaButti K."/>
            <person name="Salamov A."/>
            <person name="Andreopoulos B."/>
            <person name="Baker S."/>
            <person name="Barry K."/>
            <person name="Bills G."/>
            <person name="Bluhm B."/>
            <person name="Cannon C."/>
            <person name="Castanera R."/>
            <person name="Culley D."/>
            <person name="Daum C."/>
            <person name="Ezra D."/>
            <person name="Gonzalez J."/>
            <person name="Henrissat B."/>
            <person name="Kuo A."/>
            <person name="Liang C."/>
            <person name="Lipzen A."/>
            <person name="Lutzoni F."/>
            <person name="Magnuson J."/>
            <person name="Mondo S."/>
            <person name="Nolan M."/>
            <person name="Ohm R."/>
            <person name="Pangilinan J."/>
            <person name="Park H.-J."/>
            <person name="Ramirez L."/>
            <person name="Alfaro M."/>
            <person name="Sun H."/>
            <person name="Tritt A."/>
            <person name="Yoshinaga Y."/>
            <person name="Zwiers L.-H."/>
            <person name="Turgeon B."/>
            <person name="Goodwin S."/>
            <person name="Spatafora J."/>
            <person name="Crous P."/>
            <person name="Grigoriev I."/>
        </authorList>
    </citation>
    <scope>NUCLEOTIDE SEQUENCE [LARGE SCALE GENOMIC DNA]</scope>
    <source>
        <strain evidence="3">CBS 304.66</strain>
    </source>
</reference>
<keyword evidence="3" id="KW-1185">Reference proteome</keyword>
<dbReference type="AlphaFoldDB" id="A0A9P4KE59"/>
<dbReference type="OrthoDB" id="4495335at2759"/>
<sequence>MAFSPTSGTFRSVPSPVKTAPSTLAATPATQSCLGLSSITEVVAESSPWTPDINNNVIRTEATSPPLCSMAQEPEEDVKEKEIVVKPESVSSNIIIHEDDVAESDEENSGPQTPLHSPPGPATPAQWLTRTITTTTTIPLHFSPMTPVTKTADHPLTPSTIAHAPSDAQSNILGEIALNKLPFDREAALEAIRQRRGRARSMAAGHGTPRKQMMEGLKERRDISAPVARVRR</sequence>
<dbReference type="PANTHER" id="PTHR42041:SF1">
    <property type="entry name" value="DNA ENDONUCLEASE ACTIVATOR CTP1 C-TERMINAL DOMAIN-CONTAINING PROTEIN"/>
    <property type="match status" value="1"/>
</dbReference>
<gene>
    <name evidence="2" type="ORF">CC78DRAFT_531593</name>
</gene>
<dbReference type="Proteomes" id="UP000800093">
    <property type="component" value="Unassembled WGS sequence"/>
</dbReference>
<evidence type="ECO:0000313" key="2">
    <source>
        <dbReference type="EMBL" id="KAF2266481.1"/>
    </source>
</evidence>
<protein>
    <submittedName>
        <fullName evidence="2">Uncharacterized protein</fullName>
    </submittedName>
</protein>
<dbReference type="PANTHER" id="PTHR42041">
    <property type="entry name" value="DNA ENDONUCLEASE ACTIVATOR CTP1 C-TERMINAL DOMAIN-CONTAINING PROTEIN"/>
    <property type="match status" value="1"/>
</dbReference>
<feature type="region of interest" description="Disordered" evidence="1">
    <location>
        <begin position="1"/>
        <end position="26"/>
    </location>
</feature>
<name>A0A9P4KE59_9PLEO</name>
<feature type="region of interest" description="Disordered" evidence="1">
    <location>
        <begin position="102"/>
        <end position="125"/>
    </location>
</feature>
<accession>A0A9P4KE59</accession>
<comment type="caution">
    <text evidence="2">The sequence shown here is derived from an EMBL/GenBank/DDBJ whole genome shotgun (WGS) entry which is preliminary data.</text>
</comment>
<evidence type="ECO:0000256" key="1">
    <source>
        <dbReference type="SAM" id="MobiDB-lite"/>
    </source>
</evidence>